<dbReference type="GO" id="GO:0005783">
    <property type="term" value="C:endoplasmic reticulum"/>
    <property type="evidence" value="ECO:0007669"/>
    <property type="project" value="UniProtKB-SubCell"/>
</dbReference>
<dbReference type="CDD" id="cd11296">
    <property type="entry name" value="O-FucT_like"/>
    <property type="match status" value="1"/>
</dbReference>
<sequence length="633" mass="71611">MLRPIKSLTALLVGCLFLFTFILISTTSTSQHSYYTPRRPSSLRTHHLNNDASCGFSSFSTPASVENGPAKKQGGRPVPTKVTRQVRPPVIPIVPTPLGQVSQKIHAAVSINNQEEDEERYLMYIPYAGVTNQLISIWHGSLIAKALNRTLLIPNLSPNVHVESSGEQPATTKWSEFFDLDEYAHRTGVKIEELDSFLERRGIVDQSTVSPAVDAAITKVREEVRLRKRNLKMATMMKKRSEGLAEPRNARADSTASAVADAGTEQENQEKKKKRKTHRKRWIQFESLIQQSKPVVSKSSSSAAAPSTKAGSQEPESNQLFTAPAIVTSKSSTRKTIVRPIRFPTVQKCFSEAGYGTDRRIDVTGRRFMQRYNIDPSLTPTPFLDPRRDNGSIWSRWRMDKVIERYQQPQYAQEEILCLGHVYRLLPGGNNRIWTEFGQFFRYTEQVQGFIDDILEELLPKDQDQDQYQDQEPEHAEAPFQQKQQQKPVQPFVGLHLRRGDFYRHCLGITSPADPNGWNRCYPSTEHIISLLNTSPISTTTSTTTPTKKLPVLVLTNEHDPKELAKADAQNWIRVDHARLGTLEKFGRYGPILIDGALLARASLLVGVEYSTYFRTASKRAETWYRGQTLFVT</sequence>
<dbReference type="InterPro" id="IPR019378">
    <property type="entry name" value="GDP-Fuc_O-FucTrfase"/>
</dbReference>
<feature type="region of interest" description="Disordered" evidence="9">
    <location>
        <begin position="293"/>
        <end position="323"/>
    </location>
</feature>
<evidence type="ECO:0000256" key="3">
    <source>
        <dbReference type="ARBA" id="ARBA00022679"/>
    </source>
</evidence>
<dbReference type="GO" id="GO:0046922">
    <property type="term" value="F:peptide-O-fucosyltransferase activity"/>
    <property type="evidence" value="ECO:0007669"/>
    <property type="project" value="InterPro"/>
</dbReference>
<dbReference type="Gene3D" id="3.40.50.11340">
    <property type="match status" value="1"/>
</dbReference>
<dbReference type="AlphaFoldDB" id="A0A9P5S5D7"/>
<comment type="similarity">
    <text evidence="7">Belongs to the glycosyltransferase 68 family.</text>
</comment>
<feature type="compositionally biased region" description="Basic and acidic residues" evidence="9">
    <location>
        <begin position="239"/>
        <end position="251"/>
    </location>
</feature>
<feature type="region of interest" description="Disordered" evidence="9">
    <location>
        <begin position="463"/>
        <end position="487"/>
    </location>
</feature>
<name>A0A9P5S5D7_9FUNG</name>
<proteinExistence type="inferred from homology"/>
<evidence type="ECO:0000313" key="11">
    <source>
        <dbReference type="Proteomes" id="UP000748756"/>
    </source>
</evidence>
<evidence type="ECO:0000256" key="7">
    <source>
        <dbReference type="ARBA" id="ARBA00025803"/>
    </source>
</evidence>
<evidence type="ECO:0000256" key="8">
    <source>
        <dbReference type="ARBA" id="ARBA00026232"/>
    </source>
</evidence>
<dbReference type="EMBL" id="JAAAUQ010000162">
    <property type="protein sequence ID" value="KAF9153652.1"/>
    <property type="molecule type" value="Genomic_DNA"/>
</dbReference>
<feature type="compositionally biased region" description="Polar residues" evidence="9">
    <location>
        <begin position="309"/>
        <end position="321"/>
    </location>
</feature>
<keyword evidence="4" id="KW-0256">Endoplasmic reticulum</keyword>
<reference evidence="10" key="1">
    <citation type="journal article" date="2020" name="Fungal Divers.">
        <title>Resolving the Mortierellaceae phylogeny through synthesis of multi-gene phylogenetics and phylogenomics.</title>
        <authorList>
            <person name="Vandepol N."/>
            <person name="Liber J."/>
            <person name="Desiro A."/>
            <person name="Na H."/>
            <person name="Kennedy M."/>
            <person name="Barry K."/>
            <person name="Grigoriev I.V."/>
            <person name="Miller A.N."/>
            <person name="O'Donnell K."/>
            <person name="Stajich J.E."/>
            <person name="Bonito G."/>
        </authorList>
    </citation>
    <scope>NUCLEOTIDE SEQUENCE</scope>
    <source>
        <strain evidence="10">NRRL 6426</strain>
    </source>
</reference>
<evidence type="ECO:0000256" key="2">
    <source>
        <dbReference type="ARBA" id="ARBA00004922"/>
    </source>
</evidence>
<dbReference type="PANTHER" id="PTHR13398">
    <property type="entry name" value="GDP-FUCOSE PROTEIN O-FUCOSYLTRANSFERASE 2"/>
    <property type="match status" value="1"/>
</dbReference>
<evidence type="ECO:0000256" key="9">
    <source>
        <dbReference type="SAM" id="MobiDB-lite"/>
    </source>
</evidence>
<protein>
    <recommendedName>
        <fullName evidence="8">GDP-fucose protein O-fucosyltransferase 2</fullName>
    </recommendedName>
</protein>
<dbReference type="Pfam" id="PF10250">
    <property type="entry name" value="O-FucT"/>
    <property type="match status" value="1"/>
</dbReference>
<accession>A0A9P5S5D7</accession>
<keyword evidence="5" id="KW-0294">Fucose metabolism</keyword>
<dbReference type="Gene3D" id="3.40.50.11350">
    <property type="match status" value="1"/>
</dbReference>
<dbReference type="InterPro" id="IPR045130">
    <property type="entry name" value="OFUT2-like"/>
</dbReference>
<evidence type="ECO:0000256" key="6">
    <source>
        <dbReference type="ARBA" id="ARBA00023277"/>
    </source>
</evidence>
<dbReference type="PANTHER" id="PTHR13398:SF0">
    <property type="entry name" value="GDP-FUCOSE PROTEIN O-FUCOSYLTRANSFERASE 2"/>
    <property type="match status" value="1"/>
</dbReference>
<feature type="compositionally biased region" description="Basic residues" evidence="9">
    <location>
        <begin position="271"/>
        <end position="280"/>
    </location>
</feature>
<evidence type="ECO:0000313" key="10">
    <source>
        <dbReference type="EMBL" id="KAF9153652.1"/>
    </source>
</evidence>
<feature type="region of interest" description="Disordered" evidence="9">
    <location>
        <begin position="236"/>
        <end position="280"/>
    </location>
</feature>
<dbReference type="OrthoDB" id="423313at2759"/>
<organism evidence="10 11">
    <name type="scientific">Linnemannia schmuckeri</name>
    <dbReference type="NCBI Taxonomy" id="64567"/>
    <lineage>
        <taxon>Eukaryota</taxon>
        <taxon>Fungi</taxon>
        <taxon>Fungi incertae sedis</taxon>
        <taxon>Mucoromycota</taxon>
        <taxon>Mortierellomycotina</taxon>
        <taxon>Mortierellomycetes</taxon>
        <taxon>Mortierellales</taxon>
        <taxon>Mortierellaceae</taxon>
        <taxon>Linnemannia</taxon>
    </lineage>
</organism>
<keyword evidence="6" id="KW-0119">Carbohydrate metabolism</keyword>
<keyword evidence="11" id="KW-1185">Reference proteome</keyword>
<keyword evidence="3" id="KW-0808">Transferase</keyword>
<gene>
    <name evidence="10" type="ORF">BG015_002968</name>
</gene>
<evidence type="ECO:0000256" key="4">
    <source>
        <dbReference type="ARBA" id="ARBA00022824"/>
    </source>
</evidence>
<dbReference type="Proteomes" id="UP000748756">
    <property type="component" value="Unassembled WGS sequence"/>
</dbReference>
<evidence type="ECO:0000256" key="1">
    <source>
        <dbReference type="ARBA" id="ARBA00004240"/>
    </source>
</evidence>
<feature type="compositionally biased region" description="Low complexity" evidence="9">
    <location>
        <begin position="293"/>
        <end position="307"/>
    </location>
</feature>
<dbReference type="GO" id="GO:0006004">
    <property type="term" value="P:fucose metabolic process"/>
    <property type="evidence" value="ECO:0007669"/>
    <property type="project" value="UniProtKB-KW"/>
</dbReference>
<evidence type="ECO:0000256" key="5">
    <source>
        <dbReference type="ARBA" id="ARBA00023253"/>
    </source>
</evidence>
<comment type="subcellular location">
    <subcellularLocation>
        <location evidence="1">Endoplasmic reticulum</location>
    </subcellularLocation>
</comment>
<comment type="caution">
    <text evidence="10">The sequence shown here is derived from an EMBL/GenBank/DDBJ whole genome shotgun (WGS) entry which is preliminary data.</text>
</comment>
<comment type="pathway">
    <text evidence="2">Protein modification; protein glycosylation.</text>
</comment>